<dbReference type="eggNOG" id="ENOG502S77T">
    <property type="taxonomic scope" value="Eukaryota"/>
</dbReference>
<evidence type="ECO:0000256" key="1">
    <source>
        <dbReference type="ARBA" id="ARBA00004606"/>
    </source>
</evidence>
<feature type="domain" description="PA14" evidence="11">
    <location>
        <begin position="687"/>
        <end position="827"/>
    </location>
</feature>
<feature type="domain" description="PA14" evidence="11">
    <location>
        <begin position="1152"/>
        <end position="1301"/>
    </location>
</feature>
<dbReference type="InterPro" id="IPR008160">
    <property type="entry name" value="Collagen"/>
</dbReference>
<dbReference type="KEGG" id="gtt:GUITHDRAFT_166530"/>
<organism evidence="12">
    <name type="scientific">Guillardia theta (strain CCMP2712)</name>
    <name type="common">Cryptophyte</name>
    <dbReference type="NCBI Taxonomy" id="905079"/>
    <lineage>
        <taxon>Eukaryota</taxon>
        <taxon>Cryptophyceae</taxon>
        <taxon>Pyrenomonadales</taxon>
        <taxon>Geminigeraceae</taxon>
        <taxon>Guillardia</taxon>
    </lineage>
</organism>
<dbReference type="PANTHER" id="PTHR24637:SF421">
    <property type="entry name" value="CUTICLE COLLAGEN DPY-2"/>
    <property type="match status" value="1"/>
</dbReference>
<feature type="domain" description="PA14" evidence="11">
    <location>
        <begin position="838"/>
        <end position="1000"/>
    </location>
</feature>
<dbReference type="OrthoDB" id="414716at2759"/>
<feature type="region of interest" description="Disordered" evidence="8">
    <location>
        <begin position="1"/>
        <end position="20"/>
    </location>
</feature>
<evidence type="ECO:0000256" key="6">
    <source>
        <dbReference type="ARBA" id="ARBA00023157"/>
    </source>
</evidence>
<evidence type="ECO:0000256" key="2">
    <source>
        <dbReference type="ARBA" id="ARBA00022692"/>
    </source>
</evidence>
<name>L1IAP9_GUITC</name>
<reference evidence="13" key="3">
    <citation type="submission" date="2016-03" db="UniProtKB">
        <authorList>
            <consortium name="EnsemblProtists"/>
        </authorList>
    </citation>
    <scope>IDENTIFICATION</scope>
</reference>
<protein>
    <recommendedName>
        <fullName evidence="15">PA14 domain-containing protein</fullName>
    </recommendedName>
</protein>
<proteinExistence type="predicted"/>
<dbReference type="InterPro" id="IPR036772">
    <property type="entry name" value="SRCR-like_dom_sf"/>
</dbReference>
<evidence type="ECO:0000256" key="7">
    <source>
        <dbReference type="ARBA" id="ARBA00023170"/>
    </source>
</evidence>
<dbReference type="Pfam" id="PF07691">
    <property type="entry name" value="PA14"/>
    <property type="match status" value="3"/>
</dbReference>
<dbReference type="Pfam" id="PF01391">
    <property type="entry name" value="Collagen"/>
    <property type="match status" value="1"/>
</dbReference>
<dbReference type="InterPro" id="IPR037524">
    <property type="entry name" value="PA14/GLEYA"/>
</dbReference>
<dbReference type="Pfam" id="PF00530">
    <property type="entry name" value="SRCR"/>
    <property type="match status" value="1"/>
</dbReference>
<evidence type="ECO:0000256" key="8">
    <source>
        <dbReference type="SAM" id="MobiDB-lite"/>
    </source>
</evidence>
<evidence type="ECO:0000256" key="3">
    <source>
        <dbReference type="ARBA" id="ARBA00022968"/>
    </source>
</evidence>
<dbReference type="InterPro" id="IPR011024">
    <property type="entry name" value="G_crystallin-like"/>
</dbReference>
<keyword evidence="5 9" id="KW-0472">Membrane</keyword>
<dbReference type="InterPro" id="IPR001190">
    <property type="entry name" value="SRCR"/>
</dbReference>
<evidence type="ECO:0000256" key="4">
    <source>
        <dbReference type="ARBA" id="ARBA00022989"/>
    </source>
</evidence>
<reference evidence="12 14" key="1">
    <citation type="journal article" date="2012" name="Nature">
        <title>Algal genomes reveal evolutionary mosaicism and the fate of nucleomorphs.</title>
        <authorList>
            <consortium name="DOE Joint Genome Institute"/>
            <person name="Curtis B.A."/>
            <person name="Tanifuji G."/>
            <person name="Burki F."/>
            <person name="Gruber A."/>
            <person name="Irimia M."/>
            <person name="Maruyama S."/>
            <person name="Arias M.C."/>
            <person name="Ball S.G."/>
            <person name="Gile G.H."/>
            <person name="Hirakawa Y."/>
            <person name="Hopkins J.F."/>
            <person name="Kuo A."/>
            <person name="Rensing S.A."/>
            <person name="Schmutz J."/>
            <person name="Symeonidi A."/>
            <person name="Elias M."/>
            <person name="Eveleigh R.J."/>
            <person name="Herman E.K."/>
            <person name="Klute M.J."/>
            <person name="Nakayama T."/>
            <person name="Obornik M."/>
            <person name="Reyes-Prieto A."/>
            <person name="Armbrust E.V."/>
            <person name="Aves S.J."/>
            <person name="Beiko R.G."/>
            <person name="Coutinho P."/>
            <person name="Dacks J.B."/>
            <person name="Durnford D.G."/>
            <person name="Fast N.M."/>
            <person name="Green B.R."/>
            <person name="Grisdale C.J."/>
            <person name="Hempel F."/>
            <person name="Henrissat B."/>
            <person name="Hoppner M.P."/>
            <person name="Ishida K."/>
            <person name="Kim E."/>
            <person name="Koreny L."/>
            <person name="Kroth P.G."/>
            <person name="Liu Y."/>
            <person name="Malik S.B."/>
            <person name="Maier U.G."/>
            <person name="McRose D."/>
            <person name="Mock T."/>
            <person name="Neilson J.A."/>
            <person name="Onodera N.T."/>
            <person name="Poole A.M."/>
            <person name="Pritham E.J."/>
            <person name="Richards T.A."/>
            <person name="Rocap G."/>
            <person name="Roy S.W."/>
            <person name="Sarai C."/>
            <person name="Schaack S."/>
            <person name="Shirato S."/>
            <person name="Slamovits C.H."/>
            <person name="Spencer D.F."/>
            <person name="Suzuki S."/>
            <person name="Worden A.Z."/>
            <person name="Zauner S."/>
            <person name="Barry K."/>
            <person name="Bell C."/>
            <person name="Bharti A.K."/>
            <person name="Crow J.A."/>
            <person name="Grimwood J."/>
            <person name="Kramer R."/>
            <person name="Lindquist E."/>
            <person name="Lucas S."/>
            <person name="Salamov A."/>
            <person name="McFadden G.I."/>
            <person name="Lane C.E."/>
            <person name="Keeling P.J."/>
            <person name="Gray M.W."/>
            <person name="Grigoriev I.V."/>
            <person name="Archibald J.M."/>
        </authorList>
    </citation>
    <scope>NUCLEOTIDE SEQUENCE</scope>
    <source>
        <strain evidence="12 14">CCMP2712</strain>
    </source>
</reference>
<gene>
    <name evidence="12" type="ORF">GUITHDRAFT_166530</name>
</gene>
<dbReference type="SUPFAM" id="SSF56487">
    <property type="entry name" value="SRCR-like"/>
    <property type="match status" value="1"/>
</dbReference>
<evidence type="ECO:0000313" key="14">
    <source>
        <dbReference type="Proteomes" id="UP000011087"/>
    </source>
</evidence>
<evidence type="ECO:0000313" key="13">
    <source>
        <dbReference type="EnsemblProtists" id="EKX33182"/>
    </source>
</evidence>
<dbReference type="EMBL" id="JH993152">
    <property type="protein sequence ID" value="EKX33182.1"/>
    <property type="molecule type" value="Genomic_DNA"/>
</dbReference>
<dbReference type="Gene3D" id="2.60.120.380">
    <property type="match status" value="2"/>
</dbReference>
<accession>L1IAP9</accession>
<feature type="region of interest" description="Disordered" evidence="8">
    <location>
        <begin position="1300"/>
        <end position="1321"/>
    </location>
</feature>
<feature type="domain" description="PA14" evidence="11">
    <location>
        <begin position="528"/>
        <end position="678"/>
    </location>
</feature>
<dbReference type="SMART" id="SM00202">
    <property type="entry name" value="SR"/>
    <property type="match status" value="1"/>
</dbReference>
<dbReference type="PROSITE" id="PS50287">
    <property type="entry name" value="SRCR_2"/>
    <property type="match status" value="1"/>
</dbReference>
<dbReference type="PANTHER" id="PTHR24637">
    <property type="entry name" value="COLLAGEN"/>
    <property type="match status" value="1"/>
</dbReference>
<keyword evidence="2 9" id="KW-0812">Transmembrane</keyword>
<feature type="domain" description="PA14" evidence="11">
    <location>
        <begin position="995"/>
        <end position="1143"/>
    </location>
</feature>
<keyword evidence="14" id="KW-1185">Reference proteome</keyword>
<dbReference type="SUPFAM" id="SSF56988">
    <property type="entry name" value="Anthrax protective antigen"/>
    <property type="match status" value="3"/>
</dbReference>
<dbReference type="InterPro" id="IPR011658">
    <property type="entry name" value="PA14_dom"/>
</dbReference>
<sequence>MARGVEDGLPSAPEEEEEARNRCRGSRAYSYLAIGGLAAMIVFIALASPRSLLRHTSPSELYSGEYELGGSQGQALWEPATQQILSSQGEISAPPSYGQAGGINYMPSTQAGVSDKDQSPDIPQSFLQEESISKRRMKRLMEALKKSAKMSEKLDEQEKDLSEYVKSTVSGVKDEIVELNTKETDDISAPYHLVKGPEGPPGLPGLNGVPGLNGADGAPGPQGPVGPQGFSGAIGVPGHEGKKGLPGARGPIGVTGIPGMTGPMGPDGVQGGVSLADSWNPGRYFCPSGGNLYTRLVDCDYSSCRLETLYNGVWGTVCGVGFTQITADVVCRNIGFEEGGKARRKGGGQGKGTEEDMGDCPKTCGGEGCTHADDVGLCCWGLNDQFQGMRVNVRSSFKTVRRLREECYTPDACLPSTDKNQVVFGGSCGDPNNDPEWKQILPEGEWARFSNNECDNDQDMCALHNCRLRANSLSSLYIPEKLSVTMYDQRYFEGNKIVYVGPRKVDCLVWEGWNDRVQSLKIEGAVKRPRSSWTVRVYQSTGPLLNVPSMYAMRYLGSTTIPYINFQGTETLRKYFAGVPASNFAVEFYGNILVQNGGTYDFCTASSDGYGLLFVEDNLVVDNNGLHGSREICRSSYVNKGLVHIRVKAFVNTGAFVLHAFWRGQDTLGNKMLLRSEDAEANLPDRPPASDWALRAIPDSIMVTAVGSAKDIETVGVSSLEELRQYVSETPSSDYSWIFYGSLYVEFAGTYSLCTTSDDGSRLLLNGELIVENNGLHGAVRACGNAQLRAGSHSVTVEGFQHGGGIYQSITYAGPDTGGGEILMMSKGSSKGKLPDLPPPSSFTMRMYQAEIQELTYTPDLAFLNFVEEGKTPYIDYHDLDDFRSTVPKTPSYNYVWAIYGNLDVTRAGTYTFCTTSDDGSFMYVDGKMVVNNDGLHGAQERCGDISLSTGTHAMFLPGFQHYGGAYMAAHYIGPDTGRVKRYLRSDSSKAPAPPKPSAWTVRLFRGSNIQNMALANWQFLTFVGEATYRDIYVPNNGEFVRMIPGMPDNNFVWVYYGTVKINAPGIYSFCSTSDDGSYLFVDDNLIVNNDGLHGADRRCGSVKLNPGDHQVRVEGFNHWGEAYQSASYSGPDTGDQYRHMVSLPTAAPPLPPPSEWTIRMYSTNYELHHVPDVSHMSYVGGAKISYIQFSTLGELRNWVPNTPDSKYAWQVYGKVRVIIAGTYTFCSTSDDGSIVYFGNQQVVNNDGLHGGVKVCGSINLQAGDHDVVLVGFQNYGGVYQDFTYSGPDTRGAERRVRSVSAAAPASTAGTSGQFGRWPPN</sequence>
<dbReference type="HOGENOM" id="CLU_261571_0_0_1"/>
<feature type="compositionally biased region" description="Low complexity" evidence="8">
    <location>
        <begin position="210"/>
        <end position="219"/>
    </location>
</feature>
<evidence type="ECO:0000256" key="5">
    <source>
        <dbReference type="ARBA" id="ARBA00023136"/>
    </source>
</evidence>
<evidence type="ECO:0000313" key="12">
    <source>
        <dbReference type="EMBL" id="EKX33182.1"/>
    </source>
</evidence>
<feature type="transmembrane region" description="Helical" evidence="9">
    <location>
        <begin position="28"/>
        <end position="47"/>
    </location>
</feature>
<dbReference type="SUPFAM" id="SSF49695">
    <property type="entry name" value="gamma-Crystallin-like"/>
    <property type="match status" value="1"/>
</dbReference>
<reference evidence="14" key="2">
    <citation type="submission" date="2012-11" db="EMBL/GenBank/DDBJ databases">
        <authorList>
            <person name="Kuo A."/>
            <person name="Curtis B.A."/>
            <person name="Tanifuji G."/>
            <person name="Burki F."/>
            <person name="Gruber A."/>
            <person name="Irimia M."/>
            <person name="Maruyama S."/>
            <person name="Arias M.C."/>
            <person name="Ball S.G."/>
            <person name="Gile G.H."/>
            <person name="Hirakawa Y."/>
            <person name="Hopkins J.F."/>
            <person name="Rensing S.A."/>
            <person name="Schmutz J."/>
            <person name="Symeonidi A."/>
            <person name="Elias M."/>
            <person name="Eveleigh R.J."/>
            <person name="Herman E.K."/>
            <person name="Klute M.J."/>
            <person name="Nakayama T."/>
            <person name="Obornik M."/>
            <person name="Reyes-Prieto A."/>
            <person name="Armbrust E.V."/>
            <person name="Aves S.J."/>
            <person name="Beiko R.G."/>
            <person name="Coutinho P."/>
            <person name="Dacks J.B."/>
            <person name="Durnford D.G."/>
            <person name="Fast N.M."/>
            <person name="Green B.R."/>
            <person name="Grisdale C."/>
            <person name="Hempe F."/>
            <person name="Henrissat B."/>
            <person name="Hoppner M.P."/>
            <person name="Ishida K.-I."/>
            <person name="Kim E."/>
            <person name="Koreny L."/>
            <person name="Kroth P.G."/>
            <person name="Liu Y."/>
            <person name="Malik S.-B."/>
            <person name="Maier U.G."/>
            <person name="McRose D."/>
            <person name="Mock T."/>
            <person name="Neilson J.A."/>
            <person name="Onodera N.T."/>
            <person name="Poole A.M."/>
            <person name="Pritham E.J."/>
            <person name="Richards T.A."/>
            <person name="Rocap G."/>
            <person name="Roy S.W."/>
            <person name="Sarai C."/>
            <person name="Schaack S."/>
            <person name="Shirato S."/>
            <person name="Slamovits C.H."/>
            <person name="Spencer D.F."/>
            <person name="Suzuki S."/>
            <person name="Worden A.Z."/>
            <person name="Zauner S."/>
            <person name="Barry K."/>
            <person name="Bell C."/>
            <person name="Bharti A.K."/>
            <person name="Crow J.A."/>
            <person name="Grimwood J."/>
            <person name="Kramer R."/>
            <person name="Lindquist E."/>
            <person name="Lucas S."/>
            <person name="Salamov A."/>
            <person name="McFadden G.I."/>
            <person name="Lane C.E."/>
            <person name="Keeling P.J."/>
            <person name="Gray M.W."/>
            <person name="Grigoriev I.V."/>
            <person name="Archibald J.M."/>
        </authorList>
    </citation>
    <scope>NUCLEOTIDE SEQUENCE</scope>
    <source>
        <strain evidence="14">CCMP2712</strain>
    </source>
</reference>
<feature type="compositionally biased region" description="Low complexity" evidence="8">
    <location>
        <begin position="1300"/>
        <end position="1312"/>
    </location>
</feature>
<keyword evidence="4 9" id="KW-1133">Transmembrane helix</keyword>
<dbReference type="Proteomes" id="UP000011087">
    <property type="component" value="Unassembled WGS sequence"/>
</dbReference>
<keyword evidence="3" id="KW-0735">Signal-anchor</keyword>
<evidence type="ECO:0000259" key="11">
    <source>
        <dbReference type="PROSITE" id="PS51820"/>
    </source>
</evidence>
<dbReference type="RefSeq" id="XP_005820162.1">
    <property type="nucleotide sequence ID" value="XM_005820105.1"/>
</dbReference>
<dbReference type="Gene3D" id="3.10.250.10">
    <property type="entry name" value="SRCR-like domain"/>
    <property type="match status" value="1"/>
</dbReference>
<feature type="domain" description="SRCR" evidence="10">
    <location>
        <begin position="294"/>
        <end position="380"/>
    </location>
</feature>
<dbReference type="SMART" id="SM00758">
    <property type="entry name" value="PA14"/>
    <property type="match status" value="3"/>
</dbReference>
<evidence type="ECO:0008006" key="15">
    <source>
        <dbReference type="Google" id="ProtNLM"/>
    </source>
</evidence>
<dbReference type="PaxDb" id="55529-EKX33182"/>
<keyword evidence="7" id="KW-0675">Receptor</keyword>
<evidence type="ECO:0000259" key="10">
    <source>
        <dbReference type="PROSITE" id="PS50287"/>
    </source>
</evidence>
<dbReference type="Gene3D" id="2.60.20.10">
    <property type="entry name" value="Crystallins"/>
    <property type="match status" value="1"/>
</dbReference>
<dbReference type="GO" id="GO:0016020">
    <property type="term" value="C:membrane"/>
    <property type="evidence" value="ECO:0007669"/>
    <property type="project" value="UniProtKB-SubCell"/>
</dbReference>
<comment type="subcellular location">
    <subcellularLocation>
        <location evidence="1">Membrane</location>
        <topology evidence="1">Single-pass type II membrane protein</topology>
    </subcellularLocation>
</comment>
<keyword evidence="6" id="KW-1015">Disulfide bond</keyword>
<dbReference type="EnsemblProtists" id="EKX33182">
    <property type="protein sequence ID" value="EKX33182"/>
    <property type="gene ID" value="GUITHDRAFT_166530"/>
</dbReference>
<dbReference type="GeneID" id="17289914"/>
<evidence type="ECO:0000256" key="9">
    <source>
        <dbReference type="SAM" id="Phobius"/>
    </source>
</evidence>
<feature type="region of interest" description="Disordered" evidence="8">
    <location>
        <begin position="210"/>
        <end position="249"/>
    </location>
</feature>
<dbReference type="PROSITE" id="PS51820">
    <property type="entry name" value="PA14"/>
    <property type="match status" value="5"/>
</dbReference>